<reference evidence="2 3" key="1">
    <citation type="submission" date="2018-03" db="EMBL/GenBank/DDBJ databases">
        <title>Genome assembly of novel Miniimonas species PCH200.</title>
        <authorList>
            <person name="Thakur V."/>
            <person name="Kumar V."/>
            <person name="Singh D."/>
        </authorList>
    </citation>
    <scope>NUCLEOTIDE SEQUENCE [LARGE SCALE GENOMIC DNA]</scope>
    <source>
        <strain evidence="2 3">PCH200</strain>
    </source>
</reference>
<gene>
    <name evidence="2" type="ORF">C8046_09630</name>
</gene>
<comment type="caution">
    <text evidence="2">The sequence shown here is derived from an EMBL/GenBank/DDBJ whole genome shotgun (WGS) entry which is preliminary data.</text>
</comment>
<dbReference type="OrthoDB" id="4869844at2"/>
<evidence type="ECO:0000313" key="2">
    <source>
        <dbReference type="EMBL" id="PWD50873.1"/>
    </source>
</evidence>
<dbReference type="AlphaFoldDB" id="A0A2U1ZVA1"/>
<dbReference type="RefSeq" id="WP_109229255.1">
    <property type="nucleotide sequence ID" value="NZ_PYHR01000002.1"/>
</dbReference>
<feature type="compositionally biased region" description="Polar residues" evidence="1">
    <location>
        <begin position="163"/>
        <end position="179"/>
    </location>
</feature>
<feature type="region of interest" description="Disordered" evidence="1">
    <location>
        <begin position="130"/>
        <end position="195"/>
    </location>
</feature>
<dbReference type="Proteomes" id="UP000245166">
    <property type="component" value="Unassembled WGS sequence"/>
</dbReference>
<proteinExistence type="predicted"/>
<sequence>MILDSREPGYFWARHVYQDSALGDGLPGDVATVERANESLARYPRLTGEPLEELFPAVAHRMHPELSAAFTRPSMLAEPLRLTSTLAPVETPRLRGRVALAARTRGGEKPEKSFALASLRLLTEDGQPLAASRAAELRQRGSGTPRTPPSVSSATSPRGPRVTRSSTCWTFPTTSSSRASPCAPGCPTASRRRSR</sequence>
<keyword evidence="3" id="KW-1185">Reference proteome</keyword>
<feature type="compositionally biased region" description="Polar residues" evidence="1">
    <location>
        <begin position="141"/>
        <end position="156"/>
    </location>
</feature>
<evidence type="ECO:0000256" key="1">
    <source>
        <dbReference type="SAM" id="MobiDB-lite"/>
    </source>
</evidence>
<accession>A0A2U1ZVA1</accession>
<protein>
    <submittedName>
        <fullName evidence="2">Uncharacterized protein</fullName>
    </submittedName>
</protein>
<organism evidence="2 3">
    <name type="scientific">Serinibacter arcticus</name>
    <dbReference type="NCBI Taxonomy" id="1655435"/>
    <lineage>
        <taxon>Bacteria</taxon>
        <taxon>Bacillati</taxon>
        <taxon>Actinomycetota</taxon>
        <taxon>Actinomycetes</taxon>
        <taxon>Micrococcales</taxon>
        <taxon>Beutenbergiaceae</taxon>
        <taxon>Serinibacter</taxon>
    </lineage>
</organism>
<evidence type="ECO:0000313" key="3">
    <source>
        <dbReference type="Proteomes" id="UP000245166"/>
    </source>
</evidence>
<name>A0A2U1ZVA1_9MICO</name>
<dbReference type="EMBL" id="PYHR01000002">
    <property type="protein sequence ID" value="PWD50873.1"/>
    <property type="molecule type" value="Genomic_DNA"/>
</dbReference>